<dbReference type="PANTHER" id="PTHR11373">
    <property type="entry name" value="DEOXYNUCLEOSIDE TRIPHOSPHATE TRIPHOSPHOHYDROLASE"/>
    <property type="match status" value="1"/>
</dbReference>
<name>A0A382MVP8_9ZZZZ</name>
<dbReference type="InterPro" id="IPR050135">
    <property type="entry name" value="dGTPase-like"/>
</dbReference>
<feature type="domain" description="HD-associated" evidence="1">
    <location>
        <begin position="39"/>
        <end position="224"/>
    </location>
</feature>
<sequence length="281" mass="32605">QRDVLLANILSGTLDPDKIDYLLRDSLFCGVPFGESVNRDRLIKAIKYDPKRRRLAITSKGVSAVESLVFTNYLMYRNVYWHHAVRSATAMFKRSVQDILVHPDKRLQVDDFHRVTEGELLMVLREEQDRLELQGARALLDGVVHRRLYKVATFVHPGERKQGLLHFLYDLYQHPEKRRQKEIDLSRQFGEQLGRQATGDEILIDIPRFDKTPEVDLKVFYSTDVPSEKPQPLSFDDPEVSRLRDTLVDNFEDQAKIFRVFSVADDGFLPLAAEQAKRHLC</sequence>
<proteinExistence type="predicted"/>
<protein>
    <recommendedName>
        <fullName evidence="1">HD-associated domain-containing protein</fullName>
    </recommendedName>
</protein>
<dbReference type="InterPro" id="IPR045509">
    <property type="entry name" value="HD_assoc_2"/>
</dbReference>
<gene>
    <name evidence="2" type="ORF">METZ01_LOCUS305957</name>
</gene>
<dbReference type="EMBL" id="UINC01096318">
    <property type="protein sequence ID" value="SVC53103.1"/>
    <property type="molecule type" value="Genomic_DNA"/>
</dbReference>
<dbReference type="GO" id="GO:0006203">
    <property type="term" value="P:dGTP catabolic process"/>
    <property type="evidence" value="ECO:0007669"/>
    <property type="project" value="TreeGrafter"/>
</dbReference>
<dbReference type="AlphaFoldDB" id="A0A382MVP8"/>
<feature type="non-terminal residue" evidence="2">
    <location>
        <position position="1"/>
    </location>
</feature>
<evidence type="ECO:0000259" key="1">
    <source>
        <dbReference type="Pfam" id="PF19276"/>
    </source>
</evidence>
<reference evidence="2" key="1">
    <citation type="submission" date="2018-05" db="EMBL/GenBank/DDBJ databases">
        <authorList>
            <person name="Lanie J.A."/>
            <person name="Ng W.-L."/>
            <person name="Kazmierczak K.M."/>
            <person name="Andrzejewski T.M."/>
            <person name="Davidsen T.M."/>
            <person name="Wayne K.J."/>
            <person name="Tettelin H."/>
            <person name="Glass J.I."/>
            <person name="Rusch D."/>
            <person name="Podicherti R."/>
            <person name="Tsui H.-C.T."/>
            <person name="Winkler M.E."/>
        </authorList>
    </citation>
    <scope>NUCLEOTIDE SEQUENCE</scope>
</reference>
<accession>A0A382MVP8</accession>
<organism evidence="2">
    <name type="scientific">marine metagenome</name>
    <dbReference type="NCBI Taxonomy" id="408172"/>
    <lineage>
        <taxon>unclassified sequences</taxon>
        <taxon>metagenomes</taxon>
        <taxon>ecological metagenomes</taxon>
    </lineage>
</organism>
<dbReference type="PANTHER" id="PTHR11373:SF4">
    <property type="entry name" value="DEOXYNUCLEOSIDE TRIPHOSPHATE TRIPHOSPHOHYDROLASE SAMHD1"/>
    <property type="match status" value="1"/>
</dbReference>
<dbReference type="GO" id="GO:0008832">
    <property type="term" value="F:dGTPase activity"/>
    <property type="evidence" value="ECO:0007669"/>
    <property type="project" value="TreeGrafter"/>
</dbReference>
<dbReference type="Pfam" id="PF19276">
    <property type="entry name" value="HD_assoc_2"/>
    <property type="match status" value="1"/>
</dbReference>
<dbReference type="SUPFAM" id="SSF109604">
    <property type="entry name" value="HD-domain/PDEase-like"/>
    <property type="match status" value="1"/>
</dbReference>
<evidence type="ECO:0000313" key="2">
    <source>
        <dbReference type="EMBL" id="SVC53103.1"/>
    </source>
</evidence>
<dbReference type="Gene3D" id="1.10.3210.10">
    <property type="entry name" value="Hypothetical protein af1432"/>
    <property type="match status" value="1"/>
</dbReference>